<keyword evidence="3 5" id="KW-0238">DNA-binding</keyword>
<dbReference type="RefSeq" id="WP_126606403.1">
    <property type="nucleotide sequence ID" value="NZ_AP025145.1"/>
</dbReference>
<dbReference type="GO" id="GO:0008907">
    <property type="term" value="F:integrase activity"/>
    <property type="evidence" value="ECO:0007669"/>
    <property type="project" value="InterPro"/>
</dbReference>
<comment type="similarity">
    <text evidence="1">Belongs to the 'phage' integrase family.</text>
</comment>
<reference evidence="9" key="1">
    <citation type="journal article" date="2019" name="Int. J. Syst. Evol. Microbiol.">
        <title>The Global Catalogue of Microorganisms (GCM) 10K type strain sequencing project: providing services to taxonomists for standard genome sequencing and annotation.</title>
        <authorList>
            <consortium name="The Broad Institute Genomics Platform"/>
            <consortium name="The Broad Institute Genome Sequencing Center for Infectious Disease"/>
            <person name="Wu L."/>
            <person name="Ma J."/>
        </authorList>
    </citation>
    <scope>NUCLEOTIDE SEQUENCE [LARGE SCALE GENOMIC DNA]</scope>
    <source>
        <strain evidence="9">NBRC 15640</strain>
    </source>
</reference>
<evidence type="ECO:0000259" key="6">
    <source>
        <dbReference type="PROSITE" id="PS51898"/>
    </source>
</evidence>
<evidence type="ECO:0000256" key="2">
    <source>
        <dbReference type="ARBA" id="ARBA00022908"/>
    </source>
</evidence>
<dbReference type="PROSITE" id="PS51898">
    <property type="entry name" value="TYR_RECOMBINASE"/>
    <property type="match status" value="1"/>
</dbReference>
<gene>
    <name evidence="8" type="primary">int</name>
    <name evidence="8" type="ORF">GCM10007932_22420</name>
</gene>
<evidence type="ECO:0000256" key="3">
    <source>
        <dbReference type="ARBA" id="ARBA00023125"/>
    </source>
</evidence>
<keyword evidence="4" id="KW-0233">DNA recombination</keyword>
<keyword evidence="9" id="KW-1185">Reference proteome</keyword>
<dbReference type="SUPFAM" id="SSF56349">
    <property type="entry name" value="DNA breaking-rejoining enzymes"/>
    <property type="match status" value="1"/>
</dbReference>
<dbReference type="InterPro" id="IPR010998">
    <property type="entry name" value="Integrase_recombinase_N"/>
</dbReference>
<sequence length="382" mass="43614">MAARPRSHQIDVENLYQKFDKRTGKVYFQYKDPRTGKFHGLGCDKSRAMSVAKDLNQRINQQLADHFSYLLNADSGPDAKGVLSTRRWCEQYLKLQDDRLKEGEIVESTIKSKRTAIRIINARCGHLRIDEVTTRVIVAILNEYRKANKTRMAQVIRGTWIDIYKEAQYAGEVEPGFNPPLATKPPKSEVKRSRLSESDWAPILAAAIEEHSPFLVNAMKLALTTGLRREDIVRLRFKDVKDGYLQVATNKSRGKTKLAFPLALTNPLLNESLESIIDGCRERKFITPYLIHHARNGYGVKCGDKVHPGSLTQGFREARNATLLKWEGTEPTFHEIRSLAERTYYAIGLDTQTLLGHKSQTMTDRYHDNRGREYTKIALVPQ</sequence>
<dbReference type="Gene3D" id="1.10.443.10">
    <property type="entry name" value="Intergrase catalytic core"/>
    <property type="match status" value="1"/>
</dbReference>
<dbReference type="EMBL" id="BSNX01000022">
    <property type="protein sequence ID" value="GLQ72882.1"/>
    <property type="molecule type" value="Genomic_DNA"/>
</dbReference>
<evidence type="ECO:0000256" key="5">
    <source>
        <dbReference type="PROSITE-ProRule" id="PRU01248"/>
    </source>
</evidence>
<keyword evidence="2" id="KW-0229">DNA integration</keyword>
<dbReference type="Pfam" id="PF09003">
    <property type="entry name" value="Arm-DNA-bind_1"/>
    <property type="match status" value="1"/>
</dbReference>
<dbReference type="InterPro" id="IPR002104">
    <property type="entry name" value="Integrase_catalytic"/>
</dbReference>
<dbReference type="GO" id="GO:0006310">
    <property type="term" value="P:DNA recombination"/>
    <property type="evidence" value="ECO:0007669"/>
    <property type="project" value="UniProtKB-KW"/>
</dbReference>
<evidence type="ECO:0000313" key="8">
    <source>
        <dbReference type="EMBL" id="GLQ72882.1"/>
    </source>
</evidence>
<dbReference type="Gene3D" id="1.10.150.130">
    <property type="match status" value="1"/>
</dbReference>
<accession>A0AAV5NRJ8</accession>
<dbReference type="PROSITE" id="PS51900">
    <property type="entry name" value="CB"/>
    <property type="match status" value="1"/>
</dbReference>
<dbReference type="AlphaFoldDB" id="A0AAV5NRJ8"/>
<proteinExistence type="inferred from homology"/>
<evidence type="ECO:0000256" key="4">
    <source>
        <dbReference type="ARBA" id="ARBA00023172"/>
    </source>
</evidence>
<name>A0AAV5NRJ8_9VIBR</name>
<dbReference type="Proteomes" id="UP001156690">
    <property type="component" value="Unassembled WGS sequence"/>
</dbReference>
<evidence type="ECO:0000256" key="1">
    <source>
        <dbReference type="ARBA" id="ARBA00008857"/>
    </source>
</evidence>
<dbReference type="GO" id="GO:0003677">
    <property type="term" value="F:DNA binding"/>
    <property type="evidence" value="ECO:0007669"/>
    <property type="project" value="UniProtKB-UniRule"/>
</dbReference>
<dbReference type="Pfam" id="PF00589">
    <property type="entry name" value="Phage_integrase"/>
    <property type="match status" value="1"/>
</dbReference>
<protein>
    <submittedName>
        <fullName evidence="8">Integrase</fullName>
    </submittedName>
</protein>
<feature type="domain" description="Core-binding (CB)" evidence="7">
    <location>
        <begin position="83"/>
        <end position="168"/>
    </location>
</feature>
<dbReference type="InterPro" id="IPR011010">
    <property type="entry name" value="DNA_brk_join_enz"/>
</dbReference>
<feature type="domain" description="Tyr recombinase" evidence="6">
    <location>
        <begin position="190"/>
        <end position="379"/>
    </location>
</feature>
<organism evidence="8 9">
    <name type="scientific">Vibrio penaeicida</name>
    <dbReference type="NCBI Taxonomy" id="104609"/>
    <lineage>
        <taxon>Bacteria</taxon>
        <taxon>Pseudomonadati</taxon>
        <taxon>Pseudomonadota</taxon>
        <taxon>Gammaproteobacteria</taxon>
        <taxon>Vibrionales</taxon>
        <taxon>Vibrionaceae</taxon>
        <taxon>Vibrio</taxon>
    </lineage>
</organism>
<dbReference type="InterPro" id="IPR013762">
    <property type="entry name" value="Integrase-like_cat_sf"/>
</dbReference>
<dbReference type="InterPro" id="IPR044068">
    <property type="entry name" value="CB"/>
</dbReference>
<dbReference type="Gene3D" id="3.30.160.60">
    <property type="entry name" value="Classic Zinc Finger"/>
    <property type="match status" value="1"/>
</dbReference>
<evidence type="ECO:0000313" key="9">
    <source>
        <dbReference type="Proteomes" id="UP001156690"/>
    </source>
</evidence>
<comment type="caution">
    <text evidence="8">The sequence shown here is derived from an EMBL/GenBank/DDBJ whole genome shotgun (WGS) entry which is preliminary data.</text>
</comment>
<dbReference type="InterPro" id="IPR015094">
    <property type="entry name" value="Integrase_lambda-typ_DNA-bd_N"/>
</dbReference>
<evidence type="ECO:0000259" key="7">
    <source>
        <dbReference type="PROSITE" id="PS51900"/>
    </source>
</evidence>